<feature type="signal peptide" evidence="6">
    <location>
        <begin position="1"/>
        <end position="25"/>
    </location>
</feature>
<comment type="caution">
    <text evidence="8">The sequence shown here is derived from an EMBL/GenBank/DDBJ whole genome shotgun (WGS) entry which is preliminary data.</text>
</comment>
<comment type="similarity">
    <text evidence="2">Belongs to the PpiC/parvulin rotamase family.</text>
</comment>
<evidence type="ECO:0000313" key="9">
    <source>
        <dbReference type="Proteomes" id="UP000318294"/>
    </source>
</evidence>
<evidence type="ECO:0000256" key="4">
    <source>
        <dbReference type="ARBA" id="ARBA00023110"/>
    </source>
</evidence>
<dbReference type="SUPFAM" id="SSF109998">
    <property type="entry name" value="Triger factor/SurA peptide-binding domain-like"/>
    <property type="match status" value="1"/>
</dbReference>
<dbReference type="EMBL" id="VJON01000022">
    <property type="protein sequence ID" value="TSE34231.1"/>
    <property type="molecule type" value="Genomic_DNA"/>
</dbReference>
<evidence type="ECO:0000256" key="5">
    <source>
        <dbReference type="PROSITE-ProRule" id="PRU00278"/>
    </source>
</evidence>
<comment type="catalytic activity">
    <reaction evidence="1">
        <text>[protein]-peptidylproline (omega=180) = [protein]-peptidylproline (omega=0)</text>
        <dbReference type="Rhea" id="RHEA:16237"/>
        <dbReference type="Rhea" id="RHEA-COMP:10747"/>
        <dbReference type="Rhea" id="RHEA-COMP:10748"/>
        <dbReference type="ChEBI" id="CHEBI:83833"/>
        <dbReference type="ChEBI" id="CHEBI:83834"/>
        <dbReference type="EC" id="5.2.1.8"/>
    </reaction>
</comment>
<evidence type="ECO:0000256" key="6">
    <source>
        <dbReference type="SAM" id="SignalP"/>
    </source>
</evidence>
<keyword evidence="6" id="KW-0732">Signal</keyword>
<accession>A0A554XEG3</accession>
<dbReference type="OrthoDB" id="14196at2"/>
<protein>
    <recommendedName>
        <fullName evidence="3">peptidylprolyl isomerase</fullName>
        <ecNumber evidence="3">5.2.1.8</ecNumber>
    </recommendedName>
</protein>
<dbReference type="GO" id="GO:0003755">
    <property type="term" value="F:peptidyl-prolyl cis-trans isomerase activity"/>
    <property type="evidence" value="ECO:0007669"/>
    <property type="project" value="UniProtKB-KW"/>
</dbReference>
<evidence type="ECO:0000256" key="3">
    <source>
        <dbReference type="ARBA" id="ARBA00013194"/>
    </source>
</evidence>
<feature type="chain" id="PRO_5021960068" description="peptidylprolyl isomerase" evidence="6">
    <location>
        <begin position="26"/>
        <end position="261"/>
    </location>
</feature>
<dbReference type="EC" id="5.2.1.8" evidence="3"/>
<dbReference type="InterPro" id="IPR000297">
    <property type="entry name" value="PPIase_PpiC"/>
</dbReference>
<dbReference type="Pfam" id="PF13145">
    <property type="entry name" value="Rotamase_2"/>
    <property type="match status" value="1"/>
</dbReference>
<reference evidence="8 9" key="1">
    <citation type="submission" date="2019-07" db="EMBL/GenBank/DDBJ databases">
        <title>Tepidimonas charontis SPSP-6 draft genome.</title>
        <authorList>
            <person name="Da Costa M.S."/>
            <person name="Froufe H.J.C."/>
            <person name="Egas C."/>
            <person name="Albuquerque L."/>
        </authorList>
    </citation>
    <scope>NUCLEOTIDE SEQUENCE [LARGE SCALE GENOMIC DNA]</scope>
    <source>
        <strain evidence="8 9">SPSP-6</strain>
    </source>
</reference>
<dbReference type="InterPro" id="IPR050245">
    <property type="entry name" value="PrsA_foldase"/>
</dbReference>
<keyword evidence="5 8" id="KW-0413">Isomerase</keyword>
<dbReference type="AlphaFoldDB" id="A0A554XEG3"/>
<dbReference type="InterPro" id="IPR027304">
    <property type="entry name" value="Trigger_fact/SurA_dom_sf"/>
</dbReference>
<dbReference type="Gene3D" id="3.10.50.40">
    <property type="match status" value="1"/>
</dbReference>
<gene>
    <name evidence="8" type="ORF">Tchar_01537</name>
</gene>
<dbReference type="PROSITE" id="PS50198">
    <property type="entry name" value="PPIC_PPIASE_2"/>
    <property type="match status" value="1"/>
</dbReference>
<dbReference type="PANTHER" id="PTHR47245:SF2">
    <property type="entry name" value="PEPTIDYL-PROLYL CIS-TRANS ISOMERASE HP_0175-RELATED"/>
    <property type="match status" value="1"/>
</dbReference>
<dbReference type="InterPro" id="IPR046357">
    <property type="entry name" value="PPIase_dom_sf"/>
</dbReference>
<dbReference type="RefSeq" id="WP_144328486.1">
    <property type="nucleotide sequence ID" value="NZ_VJON01000022.1"/>
</dbReference>
<keyword evidence="9" id="KW-1185">Reference proteome</keyword>
<organism evidence="8 9">
    <name type="scientific">Tepidimonas charontis</name>
    <dbReference type="NCBI Taxonomy" id="2267262"/>
    <lineage>
        <taxon>Bacteria</taxon>
        <taxon>Pseudomonadati</taxon>
        <taxon>Pseudomonadota</taxon>
        <taxon>Betaproteobacteria</taxon>
        <taxon>Burkholderiales</taxon>
        <taxon>Tepidimonas</taxon>
    </lineage>
</organism>
<evidence type="ECO:0000313" key="8">
    <source>
        <dbReference type="EMBL" id="TSE34231.1"/>
    </source>
</evidence>
<feature type="domain" description="PpiC" evidence="7">
    <location>
        <begin position="131"/>
        <end position="222"/>
    </location>
</feature>
<name>A0A554XEG3_9BURK</name>
<evidence type="ECO:0000256" key="1">
    <source>
        <dbReference type="ARBA" id="ARBA00000971"/>
    </source>
</evidence>
<dbReference type="PANTHER" id="PTHR47245">
    <property type="entry name" value="PEPTIDYLPROLYL ISOMERASE"/>
    <property type="match status" value="1"/>
</dbReference>
<sequence length="261" mass="29179">MKYALSHAALAACLAAAAVSTAAHAQNLAIVNGKPVPSARLQALEQQMARAGRPVDDAARQQLREEAILREIFVQEAERRGLRARPEVKAQLELATQTVLIRELFADQQRRQPVTDAELRAEYDRLVKQMGQEYRARHILLGSEEEAKAVLAELDKGTRFEDLAKQRSKDPGSAAKGGDLDWATPDMFVPEFGNAMKALNKGEVTRTPVQSPFGWHVIRLDDTRAAQVPPFDDVKPQLQQQMQQQRLVQFQEELRAKAKVQ</sequence>
<keyword evidence="4 5" id="KW-0697">Rotamase</keyword>
<dbReference type="Gene3D" id="1.10.8.1040">
    <property type="match status" value="1"/>
</dbReference>
<evidence type="ECO:0000259" key="7">
    <source>
        <dbReference type="PROSITE" id="PS50198"/>
    </source>
</evidence>
<evidence type="ECO:0000256" key="2">
    <source>
        <dbReference type="ARBA" id="ARBA00007656"/>
    </source>
</evidence>
<dbReference type="Proteomes" id="UP000318294">
    <property type="component" value="Unassembled WGS sequence"/>
</dbReference>
<dbReference type="SUPFAM" id="SSF54534">
    <property type="entry name" value="FKBP-like"/>
    <property type="match status" value="1"/>
</dbReference>
<proteinExistence type="inferred from homology"/>